<evidence type="ECO:0000313" key="1">
    <source>
        <dbReference type="EMBL" id="MDT2514070.1"/>
    </source>
</evidence>
<organism evidence="1 2">
    <name type="scientific">Enterococcus avium</name>
    <name type="common">Streptococcus avium</name>
    <dbReference type="NCBI Taxonomy" id="33945"/>
    <lineage>
        <taxon>Bacteria</taxon>
        <taxon>Bacillati</taxon>
        <taxon>Bacillota</taxon>
        <taxon>Bacilli</taxon>
        <taxon>Lactobacillales</taxon>
        <taxon>Enterococcaceae</taxon>
        <taxon>Enterococcus</taxon>
    </lineage>
</organism>
<accession>A0ABD5F769</accession>
<protein>
    <submittedName>
        <fullName evidence="1">Uncharacterized protein</fullName>
    </submittedName>
</protein>
<gene>
    <name evidence="1" type="ORF">P7D79_07450</name>
</gene>
<dbReference type="AlphaFoldDB" id="A0ABD5F769"/>
<sequence length="61" mass="7510">MTERKIHSFELFHQKKYGNAELITFLITKYQQYQFTQNFFLAIPKVYRIGIRKAIKRKQKK</sequence>
<dbReference type="EMBL" id="JARPWY010000015">
    <property type="protein sequence ID" value="MDT2514070.1"/>
    <property type="molecule type" value="Genomic_DNA"/>
</dbReference>
<name>A0ABD5F769_ENTAV</name>
<dbReference type="RefSeq" id="WP_253294284.1">
    <property type="nucleotide sequence ID" value="NZ_JAHLOU010000025.1"/>
</dbReference>
<dbReference type="Proteomes" id="UP001264335">
    <property type="component" value="Unassembled WGS sequence"/>
</dbReference>
<reference evidence="1 2" key="1">
    <citation type="submission" date="2023-03" db="EMBL/GenBank/DDBJ databases">
        <authorList>
            <person name="Shen W."/>
            <person name="Cai J."/>
        </authorList>
    </citation>
    <scope>NUCLEOTIDE SEQUENCE [LARGE SCALE GENOMIC DNA]</scope>
    <source>
        <strain evidence="1 2">Y2</strain>
    </source>
</reference>
<proteinExistence type="predicted"/>
<comment type="caution">
    <text evidence="1">The sequence shown here is derived from an EMBL/GenBank/DDBJ whole genome shotgun (WGS) entry which is preliminary data.</text>
</comment>
<evidence type="ECO:0000313" key="2">
    <source>
        <dbReference type="Proteomes" id="UP001264335"/>
    </source>
</evidence>